<proteinExistence type="predicted"/>
<dbReference type="Pfam" id="PF01795">
    <property type="entry name" value="Methyltransf_5"/>
    <property type="match status" value="1"/>
</dbReference>
<dbReference type="AlphaFoldDB" id="A0A382SPS0"/>
<dbReference type="InterPro" id="IPR002903">
    <property type="entry name" value="RsmH"/>
</dbReference>
<dbReference type="PANTHER" id="PTHR11265">
    <property type="entry name" value="S-ADENOSYL-METHYLTRANSFERASE MRAW"/>
    <property type="match status" value="1"/>
</dbReference>
<protein>
    <recommendedName>
        <fullName evidence="2">16S rRNA (Cytosine(1402)-N(4))-methyltransferase</fullName>
    </recommendedName>
</protein>
<dbReference type="GO" id="GO:0005737">
    <property type="term" value="C:cytoplasm"/>
    <property type="evidence" value="ECO:0007669"/>
    <property type="project" value="TreeGrafter"/>
</dbReference>
<dbReference type="GO" id="GO:0070475">
    <property type="term" value="P:rRNA base methylation"/>
    <property type="evidence" value="ECO:0007669"/>
    <property type="project" value="TreeGrafter"/>
</dbReference>
<organism evidence="1">
    <name type="scientific">marine metagenome</name>
    <dbReference type="NCBI Taxonomy" id="408172"/>
    <lineage>
        <taxon>unclassified sequences</taxon>
        <taxon>metagenomes</taxon>
        <taxon>ecological metagenomes</taxon>
    </lineage>
</organism>
<name>A0A382SPS0_9ZZZZ</name>
<feature type="non-terminal residue" evidence="1">
    <location>
        <position position="120"/>
    </location>
</feature>
<dbReference type="EMBL" id="UINC01130645">
    <property type="protein sequence ID" value="SVD11836.1"/>
    <property type="molecule type" value="Genomic_DNA"/>
</dbReference>
<accession>A0A382SPS0</accession>
<evidence type="ECO:0008006" key="2">
    <source>
        <dbReference type="Google" id="ProtNLM"/>
    </source>
</evidence>
<dbReference type="InterPro" id="IPR029063">
    <property type="entry name" value="SAM-dependent_MTases_sf"/>
</dbReference>
<reference evidence="1" key="1">
    <citation type="submission" date="2018-05" db="EMBL/GenBank/DDBJ databases">
        <authorList>
            <person name="Lanie J.A."/>
            <person name="Ng W.-L."/>
            <person name="Kazmierczak K.M."/>
            <person name="Andrzejewski T.M."/>
            <person name="Davidsen T.M."/>
            <person name="Wayne K.J."/>
            <person name="Tettelin H."/>
            <person name="Glass J.I."/>
            <person name="Rusch D."/>
            <person name="Podicherti R."/>
            <person name="Tsui H.-C.T."/>
            <person name="Winkler M.E."/>
        </authorList>
    </citation>
    <scope>NUCLEOTIDE SEQUENCE</scope>
</reference>
<dbReference type="Gene3D" id="3.40.50.150">
    <property type="entry name" value="Vaccinia Virus protein VP39"/>
    <property type="match status" value="1"/>
</dbReference>
<evidence type="ECO:0000313" key="1">
    <source>
        <dbReference type="EMBL" id="SVD11836.1"/>
    </source>
</evidence>
<dbReference type="SUPFAM" id="SSF53335">
    <property type="entry name" value="S-adenosyl-L-methionine-dependent methyltransferases"/>
    <property type="match status" value="1"/>
</dbReference>
<dbReference type="GO" id="GO:0071424">
    <property type="term" value="F:rRNA (cytosine-N4-)-methyltransferase activity"/>
    <property type="evidence" value="ECO:0007669"/>
    <property type="project" value="TreeGrafter"/>
</dbReference>
<dbReference type="PANTHER" id="PTHR11265:SF0">
    <property type="entry name" value="12S RRNA N4-METHYLCYTIDINE METHYLTRANSFERASE"/>
    <property type="match status" value="1"/>
</dbReference>
<sequence>MGVREELVKGNQHVPVLIGPVIRGLKLKPDGCYLDGTFGRGGHSGAILQQLGTGGRLVAIDRDPTAIAGVPDSLKNDPRFELIDGKFSELRFYATERNLLGKVDGLLLDLGVSSPQLDEA</sequence>
<gene>
    <name evidence="1" type="ORF">METZ01_LOCUS364690</name>
</gene>